<feature type="domain" description="DED" evidence="2">
    <location>
        <begin position="3"/>
        <end position="58"/>
    </location>
</feature>
<reference evidence="3" key="2">
    <citation type="submission" date="2025-09" db="UniProtKB">
        <authorList>
            <consortium name="Ensembl"/>
        </authorList>
    </citation>
    <scope>IDENTIFICATION</scope>
</reference>
<dbReference type="SMART" id="SM00031">
    <property type="entry name" value="DED"/>
    <property type="match status" value="1"/>
</dbReference>
<dbReference type="Proteomes" id="UP000694392">
    <property type="component" value="Unplaced"/>
</dbReference>
<protein>
    <recommendedName>
        <fullName evidence="2">DED domain-containing protein</fullName>
    </recommendedName>
</protein>
<dbReference type="GeneTree" id="ENSGT00960000189821"/>
<evidence type="ECO:0000256" key="1">
    <source>
        <dbReference type="SAM" id="MobiDB-lite"/>
    </source>
</evidence>
<sequence>MAEYTNLLKELVENITNEDLDQLKSACKEDIPSEKHEEITTSKDWFSFLEKHNKLDKGERGARMILRPDLLLPVTVRQRHSVPAAAKGKRAAPRPPGDSAG</sequence>
<proteinExistence type="predicted"/>
<accession>A0A8D0GNZ9</accession>
<evidence type="ECO:0000259" key="2">
    <source>
        <dbReference type="PROSITE" id="PS50168"/>
    </source>
</evidence>
<dbReference type="Ensembl" id="ENSSPUT00000012135.1">
    <property type="protein sequence ID" value="ENSSPUP00000011386.1"/>
    <property type="gene ID" value="ENSSPUG00000008738.1"/>
</dbReference>
<dbReference type="InterPro" id="IPR011029">
    <property type="entry name" value="DEATH-like_dom_sf"/>
</dbReference>
<reference evidence="3" key="1">
    <citation type="submission" date="2025-08" db="UniProtKB">
        <authorList>
            <consortium name="Ensembl"/>
        </authorList>
    </citation>
    <scope>IDENTIFICATION</scope>
</reference>
<dbReference type="PANTHER" id="PTHR48169">
    <property type="entry name" value="DED DOMAIN-CONTAINING PROTEIN"/>
    <property type="match status" value="1"/>
</dbReference>
<dbReference type="InterPro" id="IPR001875">
    <property type="entry name" value="DED_dom"/>
</dbReference>
<feature type="region of interest" description="Disordered" evidence="1">
    <location>
        <begin position="81"/>
        <end position="101"/>
    </location>
</feature>
<dbReference type="AlphaFoldDB" id="A0A8D0GNZ9"/>
<evidence type="ECO:0000313" key="4">
    <source>
        <dbReference type="Proteomes" id="UP000694392"/>
    </source>
</evidence>
<evidence type="ECO:0000313" key="3">
    <source>
        <dbReference type="Ensembl" id="ENSSPUP00000011386.1"/>
    </source>
</evidence>
<dbReference type="PROSITE" id="PS50168">
    <property type="entry name" value="DED"/>
    <property type="match status" value="1"/>
</dbReference>
<dbReference type="Pfam" id="PF01335">
    <property type="entry name" value="DED"/>
    <property type="match status" value="1"/>
</dbReference>
<dbReference type="SUPFAM" id="SSF47986">
    <property type="entry name" value="DEATH domain"/>
    <property type="match status" value="1"/>
</dbReference>
<dbReference type="GO" id="GO:0042981">
    <property type="term" value="P:regulation of apoptotic process"/>
    <property type="evidence" value="ECO:0007669"/>
    <property type="project" value="InterPro"/>
</dbReference>
<organism evidence="3 4">
    <name type="scientific">Sphenodon punctatus</name>
    <name type="common">Tuatara</name>
    <name type="synonym">Hatteria punctata</name>
    <dbReference type="NCBI Taxonomy" id="8508"/>
    <lineage>
        <taxon>Eukaryota</taxon>
        <taxon>Metazoa</taxon>
        <taxon>Chordata</taxon>
        <taxon>Craniata</taxon>
        <taxon>Vertebrata</taxon>
        <taxon>Euteleostomi</taxon>
        <taxon>Lepidosauria</taxon>
        <taxon>Sphenodontia</taxon>
        <taxon>Sphenodontidae</taxon>
        <taxon>Sphenodon</taxon>
    </lineage>
</organism>
<dbReference type="Gene3D" id="1.10.533.10">
    <property type="entry name" value="Death Domain, Fas"/>
    <property type="match status" value="1"/>
</dbReference>
<dbReference type="PANTHER" id="PTHR48169:SF1">
    <property type="entry name" value="ASTROCYTIC PHOSPHOPROTEIN PEA-15"/>
    <property type="match status" value="1"/>
</dbReference>
<name>A0A8D0GNZ9_SPHPU</name>
<keyword evidence="4" id="KW-1185">Reference proteome</keyword>